<name>B9LVB9_HALLT</name>
<dbReference type="InterPro" id="IPR007275">
    <property type="entry name" value="YTH_domain"/>
</dbReference>
<protein>
    <recommendedName>
        <fullName evidence="1">YTH domain-containing protein</fullName>
    </recommendedName>
</protein>
<evidence type="ECO:0000259" key="1">
    <source>
        <dbReference type="PROSITE" id="PS50882"/>
    </source>
</evidence>
<sequence length="152" mass="17669">MASNLCYVTEAVLTKQKIEPDKVDRLKEWMDEVRERESEVIETFQSEGMLTEAAFLEQGDDGVYLVYFMEAEDLREVYESFSESTHDIDQEQKEVMDDVLESPKDLGVGNYELLYYMVNPDRAFQPITRLKNRISTEPNTSRWSQPEGASSF</sequence>
<dbReference type="KEGG" id="hla:Hlac_3092"/>
<gene>
    <name evidence="2" type="ordered locus">Hlac_3092</name>
</gene>
<dbReference type="InterPro" id="IPR046174">
    <property type="entry name" value="DUF6176"/>
</dbReference>
<dbReference type="eggNOG" id="arCOG13010">
    <property type="taxonomic scope" value="Archaea"/>
</dbReference>
<dbReference type="Proteomes" id="UP000000740">
    <property type="component" value="Chromosome 2"/>
</dbReference>
<evidence type="ECO:0000313" key="2">
    <source>
        <dbReference type="EMBL" id="ACM58632.1"/>
    </source>
</evidence>
<dbReference type="EMBL" id="CP001366">
    <property type="protein sequence ID" value="ACM58632.1"/>
    <property type="molecule type" value="Genomic_DNA"/>
</dbReference>
<dbReference type="HOGENOM" id="CLU_1782449_0_0_2"/>
<keyword evidence="3" id="KW-1185">Reference proteome</keyword>
<reference evidence="2 3" key="1">
    <citation type="journal article" date="2016" name="Stand. Genomic Sci.">
        <title>Complete genome sequence of the Antarctic Halorubrum lacusprofundi type strain ACAM 34.</title>
        <authorList>
            <person name="Anderson I.J."/>
            <person name="DasSarma P."/>
            <person name="Lucas S."/>
            <person name="Copeland A."/>
            <person name="Lapidus A."/>
            <person name="Del Rio T.G."/>
            <person name="Tice H."/>
            <person name="Dalin E."/>
            <person name="Bruce D.C."/>
            <person name="Goodwin L."/>
            <person name="Pitluck S."/>
            <person name="Sims D."/>
            <person name="Brettin T.S."/>
            <person name="Detter J.C."/>
            <person name="Han C.S."/>
            <person name="Larimer F."/>
            <person name="Hauser L."/>
            <person name="Land M."/>
            <person name="Ivanova N."/>
            <person name="Richardson P."/>
            <person name="Cavicchioli R."/>
            <person name="DasSarma S."/>
            <person name="Woese C.R."/>
            <person name="Kyrpides N.C."/>
        </authorList>
    </citation>
    <scope>NUCLEOTIDE SEQUENCE [LARGE SCALE GENOMIC DNA]</scope>
    <source>
        <strain evidence="3">ATCC 49239 / DSM 5036 / JCM 8891 / ACAM 34</strain>
    </source>
</reference>
<organism evidence="2 3">
    <name type="scientific">Halorubrum lacusprofundi (strain ATCC 49239 / DSM 5036 / JCM 8891 / ACAM 34)</name>
    <dbReference type="NCBI Taxonomy" id="416348"/>
    <lineage>
        <taxon>Archaea</taxon>
        <taxon>Methanobacteriati</taxon>
        <taxon>Methanobacteriota</taxon>
        <taxon>Stenosarchaea group</taxon>
        <taxon>Halobacteria</taxon>
        <taxon>Halobacteriales</taxon>
        <taxon>Haloferacaceae</taxon>
        <taxon>Halorubrum</taxon>
    </lineage>
</organism>
<accession>B9LVB9</accession>
<evidence type="ECO:0000313" key="3">
    <source>
        <dbReference type="Proteomes" id="UP000000740"/>
    </source>
</evidence>
<dbReference type="PROSITE" id="PS50882">
    <property type="entry name" value="YTH"/>
    <property type="match status" value="1"/>
</dbReference>
<dbReference type="GO" id="GO:0003723">
    <property type="term" value="F:RNA binding"/>
    <property type="evidence" value="ECO:0007669"/>
    <property type="project" value="InterPro"/>
</dbReference>
<dbReference type="AlphaFoldDB" id="B9LVB9"/>
<proteinExistence type="predicted"/>
<feature type="domain" description="YTH" evidence="1">
    <location>
        <begin position="64"/>
        <end position="152"/>
    </location>
</feature>
<dbReference type="Pfam" id="PF19673">
    <property type="entry name" value="DUF6176"/>
    <property type="match status" value="1"/>
</dbReference>